<dbReference type="PANTHER" id="PTHR13382">
    <property type="entry name" value="MITOCHONDRIAL ATP SYNTHASE COUPLING FACTOR B"/>
    <property type="match status" value="1"/>
</dbReference>
<organism evidence="2 3">
    <name type="scientific">Datura stramonium</name>
    <name type="common">Jimsonweed</name>
    <name type="synonym">Common thornapple</name>
    <dbReference type="NCBI Taxonomy" id="4076"/>
    <lineage>
        <taxon>Eukaryota</taxon>
        <taxon>Viridiplantae</taxon>
        <taxon>Streptophyta</taxon>
        <taxon>Embryophyta</taxon>
        <taxon>Tracheophyta</taxon>
        <taxon>Spermatophyta</taxon>
        <taxon>Magnoliopsida</taxon>
        <taxon>eudicotyledons</taxon>
        <taxon>Gunneridae</taxon>
        <taxon>Pentapetalae</taxon>
        <taxon>asterids</taxon>
        <taxon>lamiids</taxon>
        <taxon>Solanales</taxon>
        <taxon>Solanaceae</taxon>
        <taxon>Solanoideae</taxon>
        <taxon>Datureae</taxon>
        <taxon>Datura</taxon>
    </lineage>
</organism>
<reference evidence="2 3" key="1">
    <citation type="journal article" date="2021" name="BMC Genomics">
        <title>Datura genome reveals duplications of psychoactive alkaloid biosynthetic genes and high mutation rate following tissue culture.</title>
        <authorList>
            <person name="Rajewski A."/>
            <person name="Carter-House D."/>
            <person name="Stajich J."/>
            <person name="Litt A."/>
        </authorList>
    </citation>
    <scope>NUCLEOTIDE SEQUENCE [LARGE SCALE GENOMIC DNA]</scope>
    <source>
        <strain evidence="2">AR-01</strain>
    </source>
</reference>
<name>A0ABS8S473_DATST</name>
<dbReference type="InterPro" id="IPR032675">
    <property type="entry name" value="LRR_dom_sf"/>
</dbReference>
<dbReference type="InterPro" id="IPR036047">
    <property type="entry name" value="F-box-like_dom_sf"/>
</dbReference>
<dbReference type="InterPro" id="IPR050648">
    <property type="entry name" value="F-box_LRR-repeat"/>
</dbReference>
<evidence type="ECO:0000259" key="1">
    <source>
        <dbReference type="PROSITE" id="PS50181"/>
    </source>
</evidence>
<dbReference type="PANTHER" id="PTHR13382:SF27">
    <property type="entry name" value="F-BOX PROTEIN SKIP14-LIKE"/>
    <property type="match status" value="1"/>
</dbReference>
<sequence>MTLNRQERFLAGSKFDNRYFDKECPNEKLDSFGDFWVLNREIDKFHDHKSGKTEMVSDDISDFWGLNCEKGDFRDPKDEKTKTVSDDIVDLLPQDPFDMDISTKVTAITSWLEDINKDFGLNNLGFRTDEIEVDAQLFAELNIVLNGAMRIHQDVGVQRIGENSYASEIDIGEGLHNSFGCMDVEMEDIINSSYWVFRDAAHEDQSAMNDHCDGDGSAPSDALYLALNYLGLRDLLSIERVCKALRDVVRSDPLLWRNIHVGPPLSNHITDDILIKLTDRAQGHLHSLSLVHCPWITDSSLNCVLERNPSLKKLSVPGCGGVTADCILWNLKVLQSAGKPRLKYLGIDGLFGMTRQHFEEFKVLLGVDSSKLPSTRKPRFFQGYQLSVSSDDDHVIDIEICPKCQRLSVAYDCPSESCQKKKSTAQSCRACTICIKRCINCGRCLDNYEYEELFSFDLICLDCFREVLDRQERQKKITVPLETPVPHKQTSCHFFLCG</sequence>
<dbReference type="Gene3D" id="1.20.1280.50">
    <property type="match status" value="1"/>
</dbReference>
<comment type="caution">
    <text evidence="2">The sequence shown here is derived from an EMBL/GenBank/DDBJ whole genome shotgun (WGS) entry which is preliminary data.</text>
</comment>
<dbReference type="EMBL" id="JACEIK010000241">
    <property type="protein sequence ID" value="MCD7453131.1"/>
    <property type="molecule type" value="Genomic_DNA"/>
</dbReference>
<dbReference type="SUPFAM" id="SSF52047">
    <property type="entry name" value="RNI-like"/>
    <property type="match status" value="1"/>
</dbReference>
<dbReference type="SUPFAM" id="SSF81383">
    <property type="entry name" value="F-box domain"/>
    <property type="match status" value="1"/>
</dbReference>
<protein>
    <recommendedName>
        <fullName evidence="1">F-box domain-containing protein</fullName>
    </recommendedName>
</protein>
<dbReference type="InterPro" id="IPR001810">
    <property type="entry name" value="F-box_dom"/>
</dbReference>
<dbReference type="PROSITE" id="PS50181">
    <property type="entry name" value="FBOX"/>
    <property type="match status" value="1"/>
</dbReference>
<proteinExistence type="predicted"/>
<dbReference type="Gene3D" id="3.80.10.10">
    <property type="entry name" value="Ribonuclease Inhibitor"/>
    <property type="match status" value="1"/>
</dbReference>
<keyword evidence="3" id="KW-1185">Reference proteome</keyword>
<dbReference type="Proteomes" id="UP000823775">
    <property type="component" value="Unassembled WGS sequence"/>
</dbReference>
<evidence type="ECO:0000313" key="2">
    <source>
        <dbReference type="EMBL" id="MCD7453131.1"/>
    </source>
</evidence>
<feature type="domain" description="F-box" evidence="1">
    <location>
        <begin position="219"/>
        <end position="259"/>
    </location>
</feature>
<accession>A0ABS8S473</accession>
<evidence type="ECO:0000313" key="3">
    <source>
        <dbReference type="Proteomes" id="UP000823775"/>
    </source>
</evidence>
<dbReference type="Pfam" id="PF12937">
    <property type="entry name" value="F-box-like"/>
    <property type="match status" value="1"/>
</dbReference>
<gene>
    <name evidence="2" type="ORF">HAX54_019874</name>
</gene>